<dbReference type="InterPro" id="IPR023213">
    <property type="entry name" value="CAT-like_dom_sf"/>
</dbReference>
<dbReference type="SUPFAM" id="SSF52777">
    <property type="entry name" value="CoA-dependent acyltransferases"/>
    <property type="match status" value="1"/>
</dbReference>
<feature type="region of interest" description="Disordered" evidence="1">
    <location>
        <begin position="74"/>
        <end position="96"/>
    </location>
</feature>
<accession>A0A2X2V410</accession>
<dbReference type="EC" id="2.7.7.-" evidence="3"/>
<evidence type="ECO:0000313" key="4">
    <source>
        <dbReference type="Proteomes" id="UP000251584"/>
    </source>
</evidence>
<keyword evidence="3" id="KW-0808">Transferase</keyword>
<dbReference type="Gene3D" id="3.30.559.10">
    <property type="entry name" value="Chloramphenicol acetyltransferase-like domain"/>
    <property type="match status" value="1"/>
</dbReference>
<dbReference type="InterPro" id="IPR001242">
    <property type="entry name" value="Condensation_dom"/>
</dbReference>
<dbReference type="GO" id="GO:0016779">
    <property type="term" value="F:nucleotidyltransferase activity"/>
    <property type="evidence" value="ECO:0007669"/>
    <property type="project" value="UniProtKB-KW"/>
</dbReference>
<protein>
    <submittedName>
        <fullName evidence="3">Enterobactin synthase subunit F</fullName>
        <ecNumber evidence="3">2.7.7.-</ecNumber>
    </submittedName>
</protein>
<dbReference type="Pfam" id="PF00668">
    <property type="entry name" value="Condensation"/>
    <property type="match status" value="1"/>
</dbReference>
<dbReference type="AlphaFoldDB" id="A0A2X2V410"/>
<keyword evidence="3" id="KW-0548">Nucleotidyltransferase</keyword>
<name>A0A2X2V410_CITKO</name>
<evidence type="ECO:0000259" key="2">
    <source>
        <dbReference type="Pfam" id="PF00668"/>
    </source>
</evidence>
<proteinExistence type="predicted"/>
<evidence type="ECO:0000256" key="1">
    <source>
        <dbReference type="SAM" id="MobiDB-lite"/>
    </source>
</evidence>
<sequence length="96" mass="10330">MAEKLSTLPSAWSVAHYVELHGTLNAPLLAQAVVTGMAQADTLRMRFTEDNGEVWQWVDPAFTFAQPELIDLRDEPDPACGGAGADAGRSATKSTR</sequence>
<dbReference type="Proteomes" id="UP000251584">
    <property type="component" value="Unassembled WGS sequence"/>
</dbReference>
<gene>
    <name evidence="3" type="primary">entF_6</name>
    <name evidence="3" type="ORF">NCTC10786_00646</name>
</gene>
<evidence type="ECO:0000313" key="3">
    <source>
        <dbReference type="EMBL" id="SQB21307.1"/>
    </source>
</evidence>
<feature type="domain" description="Condensation" evidence="2">
    <location>
        <begin position="2"/>
        <end position="74"/>
    </location>
</feature>
<organism evidence="3 4">
    <name type="scientific">Citrobacter koseri</name>
    <name type="common">Citrobacter diversus</name>
    <dbReference type="NCBI Taxonomy" id="545"/>
    <lineage>
        <taxon>Bacteria</taxon>
        <taxon>Pseudomonadati</taxon>
        <taxon>Pseudomonadota</taxon>
        <taxon>Gammaproteobacteria</taxon>
        <taxon>Enterobacterales</taxon>
        <taxon>Enterobacteriaceae</taxon>
        <taxon>Citrobacter</taxon>
    </lineage>
</organism>
<reference evidence="3 4" key="1">
    <citation type="submission" date="2018-06" db="EMBL/GenBank/DDBJ databases">
        <authorList>
            <consortium name="Pathogen Informatics"/>
            <person name="Doyle S."/>
        </authorList>
    </citation>
    <scope>NUCLEOTIDE SEQUENCE [LARGE SCALE GENOMIC DNA]</scope>
    <source>
        <strain evidence="3 4">NCTC10786</strain>
    </source>
</reference>
<dbReference type="EMBL" id="UAVY01000001">
    <property type="protein sequence ID" value="SQB21307.1"/>
    <property type="molecule type" value="Genomic_DNA"/>
</dbReference>